<feature type="transmembrane region" description="Helical" evidence="11">
    <location>
        <begin position="994"/>
        <end position="1014"/>
    </location>
</feature>
<feature type="repeat" description="WD" evidence="8">
    <location>
        <begin position="237"/>
        <end position="278"/>
    </location>
</feature>
<evidence type="ECO:0000256" key="10">
    <source>
        <dbReference type="SAM" id="MobiDB-lite"/>
    </source>
</evidence>
<keyword evidence="11" id="KW-0812">Transmembrane</keyword>
<evidence type="ECO:0000256" key="9">
    <source>
        <dbReference type="RuleBase" id="RU369034"/>
    </source>
</evidence>
<protein>
    <recommendedName>
        <fullName evidence="7 9">Polyadenylation factor subunit 2</fullName>
    </recommendedName>
</protein>
<dbReference type="GO" id="GO:0042765">
    <property type="term" value="C:GPI-anchor transamidase complex"/>
    <property type="evidence" value="ECO:0007669"/>
    <property type="project" value="InterPro"/>
</dbReference>
<accession>A0AAJ5Z013</accession>
<dbReference type="PROSITE" id="PS50294">
    <property type="entry name" value="WD_REPEATS_REGION"/>
    <property type="match status" value="5"/>
</dbReference>
<feature type="transmembrane region" description="Helical" evidence="11">
    <location>
        <begin position="964"/>
        <end position="987"/>
    </location>
</feature>
<dbReference type="GO" id="GO:0031124">
    <property type="term" value="P:mRNA 3'-end processing"/>
    <property type="evidence" value="ECO:0007669"/>
    <property type="project" value="UniProtKB-UniRule"/>
</dbReference>
<evidence type="ECO:0000313" key="12">
    <source>
        <dbReference type="EMBL" id="WFD14403.1"/>
    </source>
</evidence>
<dbReference type="CDD" id="cd00200">
    <property type="entry name" value="WD40"/>
    <property type="match status" value="1"/>
</dbReference>
<dbReference type="AlphaFoldDB" id="A0AAJ5Z013"/>
<evidence type="ECO:0000256" key="3">
    <source>
        <dbReference type="ARBA" id="ARBA00022664"/>
    </source>
</evidence>
<evidence type="ECO:0000256" key="8">
    <source>
        <dbReference type="PROSITE-ProRule" id="PRU00221"/>
    </source>
</evidence>
<evidence type="ECO:0000256" key="4">
    <source>
        <dbReference type="ARBA" id="ARBA00022737"/>
    </source>
</evidence>
<organism evidence="12 13">
    <name type="scientific">Malassezia arunalokei</name>
    <dbReference type="NCBI Taxonomy" id="1514897"/>
    <lineage>
        <taxon>Eukaryota</taxon>
        <taxon>Fungi</taxon>
        <taxon>Dikarya</taxon>
        <taxon>Basidiomycota</taxon>
        <taxon>Ustilaginomycotina</taxon>
        <taxon>Malasseziomycetes</taxon>
        <taxon>Malasseziales</taxon>
        <taxon>Malasseziaceae</taxon>
        <taxon>Malassezia</taxon>
    </lineage>
</organism>
<feature type="repeat" description="WD" evidence="8">
    <location>
        <begin position="368"/>
        <end position="400"/>
    </location>
</feature>
<dbReference type="InterPro" id="IPR015943">
    <property type="entry name" value="WD40/YVTN_repeat-like_dom_sf"/>
</dbReference>
<dbReference type="InterPro" id="IPR020472">
    <property type="entry name" value="WD40_PAC1"/>
</dbReference>
<keyword evidence="11" id="KW-0472">Membrane</keyword>
<dbReference type="InterPro" id="IPR001680">
    <property type="entry name" value="WD40_rpt"/>
</dbReference>
<evidence type="ECO:0000313" key="13">
    <source>
        <dbReference type="Proteomes" id="UP001217582"/>
    </source>
</evidence>
<dbReference type="PANTHER" id="PTHR22836">
    <property type="entry name" value="WD40 REPEAT PROTEIN"/>
    <property type="match status" value="1"/>
</dbReference>
<dbReference type="PROSITE" id="PS50082">
    <property type="entry name" value="WD_REPEATS_2"/>
    <property type="match status" value="6"/>
</dbReference>
<dbReference type="PRINTS" id="PR00320">
    <property type="entry name" value="GPROTEINBRPT"/>
</dbReference>
<dbReference type="Pfam" id="PF00400">
    <property type="entry name" value="WD40"/>
    <property type="match status" value="6"/>
</dbReference>
<dbReference type="SMART" id="SM00320">
    <property type="entry name" value="WD40"/>
    <property type="match status" value="7"/>
</dbReference>
<dbReference type="Proteomes" id="UP001217582">
    <property type="component" value="Chromosome 1"/>
</dbReference>
<keyword evidence="4" id="KW-0677">Repeat</keyword>
<feature type="transmembrane region" description="Helical" evidence="11">
    <location>
        <begin position="858"/>
        <end position="884"/>
    </location>
</feature>
<keyword evidence="11" id="KW-1133">Transmembrane helix</keyword>
<feature type="repeat" description="WD" evidence="8">
    <location>
        <begin position="154"/>
        <end position="186"/>
    </location>
</feature>
<feature type="transmembrane region" description="Helical" evidence="11">
    <location>
        <begin position="937"/>
        <end position="958"/>
    </location>
</feature>
<comment type="subcellular location">
    <subcellularLocation>
        <location evidence="1 9">Nucleus</location>
    </subcellularLocation>
</comment>
<feature type="transmembrane region" description="Helical" evidence="11">
    <location>
        <begin position="1101"/>
        <end position="1123"/>
    </location>
</feature>
<evidence type="ECO:0000256" key="2">
    <source>
        <dbReference type="ARBA" id="ARBA00022574"/>
    </source>
</evidence>
<feature type="transmembrane region" description="Helical" evidence="11">
    <location>
        <begin position="1047"/>
        <end position="1068"/>
    </location>
</feature>
<feature type="compositionally biased region" description="Basic and acidic residues" evidence="10">
    <location>
        <begin position="403"/>
        <end position="412"/>
    </location>
</feature>
<dbReference type="SUPFAM" id="SSF50978">
    <property type="entry name" value="WD40 repeat-like"/>
    <property type="match status" value="1"/>
</dbReference>
<feature type="repeat" description="WD" evidence="8">
    <location>
        <begin position="321"/>
        <end position="357"/>
    </location>
</feature>
<feature type="repeat" description="WD" evidence="8">
    <location>
        <begin position="195"/>
        <end position="236"/>
    </location>
</feature>
<evidence type="ECO:0000256" key="5">
    <source>
        <dbReference type="ARBA" id="ARBA00023242"/>
    </source>
</evidence>
<dbReference type="GO" id="GO:0005847">
    <property type="term" value="C:mRNA cleavage and polyadenylation specificity factor complex"/>
    <property type="evidence" value="ECO:0007669"/>
    <property type="project" value="TreeGrafter"/>
</dbReference>
<evidence type="ECO:0000256" key="6">
    <source>
        <dbReference type="ARBA" id="ARBA00025498"/>
    </source>
</evidence>
<gene>
    <name evidence="12" type="primary">PFS2</name>
    <name evidence="12" type="ORF">MARU1_000408</name>
</gene>
<feature type="region of interest" description="Disordered" evidence="10">
    <location>
        <begin position="1"/>
        <end position="28"/>
    </location>
</feature>
<feature type="transmembrane region" description="Helical" evidence="11">
    <location>
        <begin position="1020"/>
        <end position="1040"/>
    </location>
</feature>
<evidence type="ECO:0000256" key="1">
    <source>
        <dbReference type="ARBA" id="ARBA00004123"/>
    </source>
</evidence>
<dbReference type="Gene3D" id="2.130.10.10">
    <property type="entry name" value="YVTN repeat-like/Quinoprotein amine dehydrogenase"/>
    <property type="match status" value="2"/>
</dbReference>
<dbReference type="Pfam" id="PF04114">
    <property type="entry name" value="Gaa1"/>
    <property type="match status" value="1"/>
</dbReference>
<name>A0AAJ5Z013_9BASI</name>
<dbReference type="FunFam" id="2.130.10.10:FF:000069">
    <property type="entry name" value="WD repeat domain 33"/>
    <property type="match status" value="1"/>
</dbReference>
<keyword evidence="5 9" id="KW-0539">Nucleus</keyword>
<dbReference type="EMBL" id="CP119916">
    <property type="protein sequence ID" value="WFD14403.1"/>
    <property type="molecule type" value="Genomic_DNA"/>
</dbReference>
<feature type="region of interest" description="Disordered" evidence="10">
    <location>
        <begin position="398"/>
        <end position="426"/>
    </location>
</feature>
<dbReference type="InterPro" id="IPR045245">
    <property type="entry name" value="Pfs2-like"/>
</dbReference>
<keyword evidence="13" id="KW-1185">Reference proteome</keyword>
<dbReference type="SUPFAM" id="SSF53187">
    <property type="entry name" value="Zn-dependent exopeptidases"/>
    <property type="match status" value="1"/>
</dbReference>
<dbReference type="InterPro" id="IPR007246">
    <property type="entry name" value="Gaa1"/>
</dbReference>
<keyword evidence="2 8" id="KW-0853">WD repeat</keyword>
<feature type="repeat" description="WD" evidence="8">
    <location>
        <begin position="279"/>
        <end position="320"/>
    </location>
</feature>
<evidence type="ECO:0000256" key="7">
    <source>
        <dbReference type="ARBA" id="ARBA00026154"/>
    </source>
</evidence>
<dbReference type="InterPro" id="IPR036322">
    <property type="entry name" value="WD40_repeat_dom_sf"/>
</dbReference>
<evidence type="ECO:0000256" key="11">
    <source>
        <dbReference type="SAM" id="Phobius"/>
    </source>
</evidence>
<proteinExistence type="predicted"/>
<keyword evidence="3 9" id="KW-0507">mRNA processing</keyword>
<dbReference type="PANTHER" id="PTHR22836:SF0">
    <property type="entry name" value="PRE-MRNA 3' END PROCESSING PROTEIN WDR33"/>
    <property type="match status" value="1"/>
</dbReference>
<comment type="function">
    <text evidence="6">Required for 3'-end cleavage and polyadenylation of pre-mRNAs. Also involved in chromosome segregation where it has a role in chromosome attachment to the mitotic spindle.</text>
</comment>
<reference evidence="12 13" key="1">
    <citation type="submission" date="2023-03" db="EMBL/GenBank/DDBJ databases">
        <title>Mating type loci evolution in Malassezia.</title>
        <authorList>
            <person name="Coelho M.A."/>
        </authorList>
    </citation>
    <scope>NUCLEOTIDE SEQUENCE [LARGE SCALE GENOMIC DNA]</scope>
    <source>
        <strain evidence="12 13">CBS 13387</strain>
    </source>
</reference>
<sequence length="1125" mass="124841">MSAGVAYWQPSKYLDAPKPPPPDARDREEEAATATAIAAGYEGRRARRYIQRRTVDYWGTVPLWMRHRARRGVARHDAFLRPSPHQVIGLLPPAAYEESATSVASVPVHISTNKVRCSVNIVRWLPEARRLLTGSTSGEFTLWNGLLFNFETILQAHDSAVRAMEWSHSGSWLVSADQNGQIKYFQSNMNNLQAFPGHRDAIRGLSFAPDDQRFVTASDDSTLKIWSFDEAQEESTLKGHGWEVKCVQWHPTQALLVSGSKDNLVKFWDPRSGVDLGTFHGHKNTVQSVRWNPDGHIVATASRDQSIKLYDIRAMAELYTLKGHSKEVCTVEWHPIHHDLLVSGGSDGSILHWSLRSSIPESPIHVMASAHESNVWSLQWHPLGHLLASGSNDHTTRFWSRSRPGEQIEPEHGALSSTDRTDGEEEVIPGLSKHAEDVPDVAPSLGASGAWAPTVQQDRRAVPDDTLTRSVLLIVVALVWLILLPVPRKPFTHRTYVDENALQPGYADARWGGPNVRDADRISAQLHEIARQNDKDARIAYLVQELRSYDLDVHTQTYAFHVPGQQEPIRGTNVYARSYTPRTDGRVAMILAASWQSHWRQKPGHDAELPYVPDDGTYRAINVRGIAMLLAYAKHAASISHWSKDYLFVISDGFLDGMQAWAAQYFGTRQPNLEAEAVHTTGAQIWNALALDYPGDSFSSFTFYYEGRDGLLPNLDTINTVTDITQLTYMSPSLGLHGESADEMELGRFHVDALRAWLPVDWLERHWLGRQGVKSFVSGWVSILRQLRYQLAGRPSGIHGVLLPFHVDAITLFARPAPGPFGFQQLGDITELTFRSFSNLIERLHHSQFFYLLPSPWYFVQIGVFIFVPLLLGAALTFTGLSVWVQLGACRQKQCEALRRPYTTGTAVLATPTYAEFAQLCADESLRAQFRAHSRPVLPALLCMGVAHIVCAACWALWTHTSAGPNALVGTGIVCIAATITMVYVALRFASSRHALGMCLHAFALLHAGMVVSVLAPLNFAQATAMALLLCLTLYSVPIAPSPCRAVAHALCLMVVSPPCLLALLHGVCPRLLAHTPAFVPHITPVIDRILWDYHVLRTSALPIMCLVYAPIVLEGCVACLLYSA</sequence>